<feature type="domain" description="Bcl-2 Bcl-2 homology region 1-3" evidence="3">
    <location>
        <begin position="50"/>
        <end position="142"/>
    </location>
</feature>
<evidence type="ECO:0000256" key="2">
    <source>
        <dbReference type="ARBA" id="ARBA00022703"/>
    </source>
</evidence>
<evidence type="ECO:0000256" key="1">
    <source>
        <dbReference type="ARBA" id="ARBA00009458"/>
    </source>
</evidence>
<comment type="similarity">
    <text evidence="1">Belongs to the Bcl-2 family.</text>
</comment>
<dbReference type="GO" id="GO:0097192">
    <property type="term" value="P:extrinsic apoptotic signaling pathway in absence of ligand"/>
    <property type="evidence" value="ECO:0007669"/>
    <property type="project" value="TreeGrafter"/>
</dbReference>
<dbReference type="Gene3D" id="1.10.437.10">
    <property type="entry name" value="Blc2-like"/>
    <property type="match status" value="1"/>
</dbReference>
<dbReference type="AlphaFoldDB" id="C9WPR4"/>
<dbReference type="PANTHER" id="PTHR11256">
    <property type="entry name" value="BCL-2 RELATED"/>
    <property type="match status" value="1"/>
</dbReference>
<dbReference type="GO" id="GO:0005741">
    <property type="term" value="C:mitochondrial outer membrane"/>
    <property type="evidence" value="ECO:0007669"/>
    <property type="project" value="TreeGrafter"/>
</dbReference>
<accession>C9WPR4</accession>
<proteinExistence type="evidence at transcript level"/>
<dbReference type="Pfam" id="PF00452">
    <property type="entry name" value="Bcl-2"/>
    <property type="match status" value="1"/>
</dbReference>
<sequence>MSYVKTMTLNYDDKDYIHSLLNGLVKLAGIDQQLNDRNCLNDDIVQCLHSLVVEAQDRGKDTISNFSSILNKPTDDDKKQSFYIVVESLFNDCIRWSRVIVAFMYIIQVLKISKNEYKKYFEWSVELILTKIYPWVRENGGWEQIVQISKNRNHLEEVTETMKQFGKVALGITGLFALGKWIFN</sequence>
<dbReference type="EMBL" id="FJ807655">
    <property type="protein sequence ID" value="ACW83059.1"/>
    <property type="molecule type" value="mRNA"/>
</dbReference>
<dbReference type="InterPro" id="IPR002475">
    <property type="entry name" value="Bcl2-like"/>
</dbReference>
<dbReference type="SUPFAM" id="SSF56854">
    <property type="entry name" value="Bcl-2 inhibitors of programmed cell death"/>
    <property type="match status" value="1"/>
</dbReference>
<dbReference type="InterPro" id="IPR036834">
    <property type="entry name" value="Bcl-2-like_sf"/>
</dbReference>
<gene>
    <name evidence="4" type="primary">bcl2-1</name>
</gene>
<dbReference type="GO" id="GO:0051400">
    <property type="term" value="F:BH domain binding"/>
    <property type="evidence" value="ECO:0007669"/>
    <property type="project" value="TreeGrafter"/>
</dbReference>
<reference evidence="4" key="1">
    <citation type="journal article" date="2010" name="Dev. Biol.">
        <title>Cell death and tissue remodeling in planarian regeneration.</title>
        <authorList>
            <person name="Pellettieri J."/>
            <person name="Fitzgerald P."/>
            <person name="Watanabe S."/>
            <person name="Mancuso J."/>
            <person name="Green D.R."/>
            <person name="Sanchez Alvarado A."/>
        </authorList>
    </citation>
    <scope>NUCLEOTIDE SEQUENCE</scope>
    <source>
        <strain evidence="4">CIW4</strain>
    </source>
</reference>
<keyword evidence="2" id="KW-0053">Apoptosis</keyword>
<organism evidence="4">
    <name type="scientific">Schmidtea mediterranea</name>
    <name type="common">Freshwater planarian flatworm</name>
    <dbReference type="NCBI Taxonomy" id="79327"/>
    <lineage>
        <taxon>Eukaryota</taxon>
        <taxon>Metazoa</taxon>
        <taxon>Spiralia</taxon>
        <taxon>Lophotrochozoa</taxon>
        <taxon>Platyhelminthes</taxon>
        <taxon>Rhabditophora</taxon>
        <taxon>Seriata</taxon>
        <taxon>Tricladida</taxon>
        <taxon>Continenticola</taxon>
        <taxon>Geoplanoidea</taxon>
        <taxon>Dugesiidae</taxon>
        <taxon>Schmidtea</taxon>
    </lineage>
</organism>
<dbReference type="GO" id="GO:0042981">
    <property type="term" value="P:regulation of apoptotic process"/>
    <property type="evidence" value="ECO:0007669"/>
    <property type="project" value="InterPro"/>
</dbReference>
<protein>
    <submittedName>
        <fullName evidence="4">Bcl2-like protein</fullName>
    </submittedName>
</protein>
<evidence type="ECO:0000259" key="3">
    <source>
        <dbReference type="Pfam" id="PF00452"/>
    </source>
</evidence>
<dbReference type="GO" id="GO:0001836">
    <property type="term" value="P:release of cytochrome c from mitochondria"/>
    <property type="evidence" value="ECO:0007669"/>
    <property type="project" value="TreeGrafter"/>
</dbReference>
<name>C9WPR4_SCHMD</name>
<dbReference type="GO" id="GO:0008630">
    <property type="term" value="P:intrinsic apoptotic signaling pathway in response to DNA damage"/>
    <property type="evidence" value="ECO:0007669"/>
    <property type="project" value="TreeGrafter"/>
</dbReference>
<evidence type="ECO:0000313" key="4">
    <source>
        <dbReference type="EMBL" id="ACW83059.1"/>
    </source>
</evidence>
<dbReference type="InterPro" id="IPR046371">
    <property type="entry name" value="Bcl-2_BH1-3"/>
</dbReference>
<dbReference type="PROSITE" id="PS50062">
    <property type="entry name" value="BCL2_FAMILY"/>
    <property type="match status" value="1"/>
</dbReference>
<dbReference type="InterPro" id="IPR026298">
    <property type="entry name" value="Bcl-2_fam"/>
</dbReference>
<dbReference type="OrthoDB" id="6021377at2759"/>